<evidence type="ECO:0000313" key="9">
    <source>
        <dbReference type="Proteomes" id="UP001201262"/>
    </source>
</evidence>
<dbReference type="InterPro" id="IPR011701">
    <property type="entry name" value="MFS"/>
</dbReference>
<dbReference type="PANTHER" id="PTHR23502">
    <property type="entry name" value="MAJOR FACILITATOR SUPERFAMILY"/>
    <property type="match status" value="1"/>
</dbReference>
<feature type="transmembrane region" description="Helical" evidence="6">
    <location>
        <begin position="312"/>
        <end position="332"/>
    </location>
</feature>
<keyword evidence="2 6" id="KW-0812">Transmembrane</keyword>
<dbReference type="RefSeq" id="XP_046074922.1">
    <property type="nucleotide sequence ID" value="XM_046210715.1"/>
</dbReference>
<feature type="transmembrane region" description="Helical" evidence="6">
    <location>
        <begin position="422"/>
        <end position="439"/>
    </location>
</feature>
<dbReference type="EMBL" id="JAJTJA010000003">
    <property type="protein sequence ID" value="KAH8701546.1"/>
    <property type="molecule type" value="Genomic_DNA"/>
</dbReference>
<keyword evidence="4 6" id="KW-0472">Membrane</keyword>
<organism evidence="8 9">
    <name type="scientific">Talaromyces proteolyticus</name>
    <dbReference type="NCBI Taxonomy" id="1131652"/>
    <lineage>
        <taxon>Eukaryota</taxon>
        <taxon>Fungi</taxon>
        <taxon>Dikarya</taxon>
        <taxon>Ascomycota</taxon>
        <taxon>Pezizomycotina</taxon>
        <taxon>Eurotiomycetes</taxon>
        <taxon>Eurotiomycetidae</taxon>
        <taxon>Eurotiales</taxon>
        <taxon>Trichocomaceae</taxon>
        <taxon>Talaromyces</taxon>
        <taxon>Talaromyces sect. Bacilispori</taxon>
    </lineage>
</organism>
<feature type="compositionally biased region" description="Basic and acidic residues" evidence="5">
    <location>
        <begin position="1"/>
        <end position="18"/>
    </location>
</feature>
<dbReference type="GeneID" id="70241002"/>
<dbReference type="SUPFAM" id="SSF103473">
    <property type="entry name" value="MFS general substrate transporter"/>
    <property type="match status" value="1"/>
</dbReference>
<dbReference type="PROSITE" id="PS50850">
    <property type="entry name" value="MFS"/>
    <property type="match status" value="1"/>
</dbReference>
<evidence type="ECO:0000259" key="7">
    <source>
        <dbReference type="PROSITE" id="PS50850"/>
    </source>
</evidence>
<dbReference type="Gene3D" id="1.20.1250.20">
    <property type="entry name" value="MFS general substrate transporter like domains"/>
    <property type="match status" value="1"/>
</dbReference>
<dbReference type="CDD" id="cd17323">
    <property type="entry name" value="MFS_Tpo1_MDR_like"/>
    <property type="match status" value="1"/>
</dbReference>
<gene>
    <name evidence="8" type="ORF">BGW36DRAFT_289952</name>
</gene>
<evidence type="ECO:0000256" key="5">
    <source>
        <dbReference type="SAM" id="MobiDB-lite"/>
    </source>
</evidence>
<dbReference type="GO" id="GO:0016020">
    <property type="term" value="C:membrane"/>
    <property type="evidence" value="ECO:0007669"/>
    <property type="project" value="UniProtKB-SubCell"/>
</dbReference>
<feature type="transmembrane region" description="Helical" evidence="6">
    <location>
        <begin position="78"/>
        <end position="95"/>
    </location>
</feature>
<evidence type="ECO:0000256" key="4">
    <source>
        <dbReference type="ARBA" id="ARBA00023136"/>
    </source>
</evidence>
<evidence type="ECO:0000313" key="8">
    <source>
        <dbReference type="EMBL" id="KAH8701546.1"/>
    </source>
</evidence>
<keyword evidence="9" id="KW-1185">Reference proteome</keyword>
<dbReference type="InterPro" id="IPR020846">
    <property type="entry name" value="MFS_dom"/>
</dbReference>
<feature type="transmembrane region" description="Helical" evidence="6">
    <location>
        <begin position="166"/>
        <end position="187"/>
    </location>
</feature>
<evidence type="ECO:0000256" key="3">
    <source>
        <dbReference type="ARBA" id="ARBA00022989"/>
    </source>
</evidence>
<accession>A0AAD4KZY3</accession>
<feature type="transmembrane region" description="Helical" evidence="6">
    <location>
        <begin position="193"/>
        <end position="215"/>
    </location>
</feature>
<dbReference type="FunFam" id="1.20.1250.20:FF:000011">
    <property type="entry name" value="MFS multidrug transporter, putative"/>
    <property type="match status" value="1"/>
</dbReference>
<proteinExistence type="predicted"/>
<protein>
    <submittedName>
        <fullName evidence="8">Major facilitator superfamily domain-containing protein</fullName>
    </submittedName>
</protein>
<keyword evidence="3 6" id="KW-1133">Transmembrane helix</keyword>
<feature type="transmembrane region" description="Helical" evidence="6">
    <location>
        <begin position="267"/>
        <end position="292"/>
    </location>
</feature>
<feature type="region of interest" description="Disordered" evidence="5">
    <location>
        <begin position="1"/>
        <end position="28"/>
    </location>
</feature>
<dbReference type="PANTHER" id="PTHR23502:SF60">
    <property type="entry name" value="MAJOR FACILITATOR SUPERFAMILY (MFS) PROFILE DOMAIN-CONTAINING PROTEIN-RELATED"/>
    <property type="match status" value="1"/>
</dbReference>
<feature type="domain" description="Major facilitator superfamily (MFS) profile" evidence="7">
    <location>
        <begin position="40"/>
        <end position="474"/>
    </location>
</feature>
<feature type="transmembrane region" description="Helical" evidence="6">
    <location>
        <begin position="353"/>
        <end position="373"/>
    </location>
</feature>
<comment type="subcellular location">
    <subcellularLocation>
        <location evidence="1">Membrane</location>
        <topology evidence="1">Multi-pass membrane protein</topology>
    </subcellularLocation>
</comment>
<evidence type="ECO:0000256" key="1">
    <source>
        <dbReference type="ARBA" id="ARBA00004141"/>
    </source>
</evidence>
<comment type="caution">
    <text evidence="8">The sequence shown here is derived from an EMBL/GenBank/DDBJ whole genome shotgun (WGS) entry which is preliminary data.</text>
</comment>
<feature type="transmembrane region" description="Helical" evidence="6">
    <location>
        <begin position="132"/>
        <end position="154"/>
    </location>
</feature>
<feature type="transmembrane region" description="Helical" evidence="6">
    <location>
        <begin position="445"/>
        <end position="469"/>
    </location>
</feature>
<dbReference type="GO" id="GO:0022857">
    <property type="term" value="F:transmembrane transporter activity"/>
    <property type="evidence" value="ECO:0007669"/>
    <property type="project" value="InterPro"/>
</dbReference>
<evidence type="ECO:0000256" key="6">
    <source>
        <dbReference type="SAM" id="Phobius"/>
    </source>
</evidence>
<feature type="transmembrane region" description="Helical" evidence="6">
    <location>
        <begin position="379"/>
        <end position="401"/>
    </location>
</feature>
<sequence length="480" mass="52697">MENGKGIKTEDPEIDQYRVDFTSPPDPDDPKCWPDTTKWIVTGVLSATGLNRIMVSTIMAPALTNIASSLSMNNEESVMSMSVYLLATAFGPLIIGPLSEVYGRSPVLHGTNIWFLIWNIVCGFSNSKGLLIASRLLAGFGASAIYALAGGVLSDIWPAEQRGRSLGLYILIPMLGAAIGPIIGGFITEATTWRWIFWSTSVLQGLMVVASLFAFRETYAPTILHRKAKRLRKSTGDSRYYTQFERDFNSRSAVWILQKSLTRPMRLLAFHPIIQIQACLSGFNYGILYIMLSTFADLWTSQYEESISISGLHYISICLGEVVGAFVSGHVIDTIFRRLKDKAKGAAAPEYRVPVMIPSAILAPTGLLIYGWTAYSHSHWLVVDIGAAILAFGMTFGGQALQAYVIDSYPDHASSASAATQFLRSLTAFGFPLFAPAMYTTMGYGWGNTFLACLYIVIGILGPLILWFYGPKLRQKASSF</sequence>
<dbReference type="Pfam" id="PF07690">
    <property type="entry name" value="MFS_1"/>
    <property type="match status" value="1"/>
</dbReference>
<evidence type="ECO:0000256" key="2">
    <source>
        <dbReference type="ARBA" id="ARBA00022692"/>
    </source>
</evidence>
<dbReference type="Proteomes" id="UP001201262">
    <property type="component" value="Unassembled WGS sequence"/>
</dbReference>
<name>A0AAD4KZY3_9EURO</name>
<reference evidence="8" key="1">
    <citation type="submission" date="2021-12" db="EMBL/GenBank/DDBJ databases">
        <title>Convergent genome expansion in fungi linked to evolution of root-endophyte symbiosis.</title>
        <authorList>
            <consortium name="DOE Joint Genome Institute"/>
            <person name="Ke Y.-H."/>
            <person name="Bonito G."/>
            <person name="Liao H.-L."/>
            <person name="Looney B."/>
            <person name="Rojas-Flechas A."/>
            <person name="Nash J."/>
            <person name="Hameed K."/>
            <person name="Schadt C."/>
            <person name="Martin F."/>
            <person name="Crous P.W."/>
            <person name="Miettinen O."/>
            <person name="Magnuson J.K."/>
            <person name="Labbe J."/>
            <person name="Jacobson D."/>
            <person name="Doktycz M.J."/>
            <person name="Veneault-Fourrey C."/>
            <person name="Kuo A."/>
            <person name="Mondo S."/>
            <person name="Calhoun S."/>
            <person name="Riley R."/>
            <person name="Ohm R."/>
            <person name="LaButti K."/>
            <person name="Andreopoulos B."/>
            <person name="Pangilinan J."/>
            <person name="Nolan M."/>
            <person name="Tritt A."/>
            <person name="Clum A."/>
            <person name="Lipzen A."/>
            <person name="Daum C."/>
            <person name="Barry K."/>
            <person name="Grigoriev I.V."/>
            <person name="Vilgalys R."/>
        </authorList>
    </citation>
    <scope>NUCLEOTIDE SEQUENCE</scope>
    <source>
        <strain evidence="8">PMI_201</strain>
    </source>
</reference>
<dbReference type="AlphaFoldDB" id="A0AAD4KZY3"/>
<dbReference type="InterPro" id="IPR036259">
    <property type="entry name" value="MFS_trans_sf"/>
</dbReference>